<dbReference type="Gene3D" id="3.60.20.40">
    <property type="match status" value="1"/>
</dbReference>
<dbReference type="InterPro" id="IPR029055">
    <property type="entry name" value="Ntn_hydrolases_N"/>
</dbReference>
<dbReference type="InterPro" id="IPR052896">
    <property type="entry name" value="GGT-like_enzyme"/>
</dbReference>
<name>A0A7R8X6P2_9CRUS</name>
<protein>
    <recommendedName>
        <fullName evidence="3">Gamma-glutamyltransferase</fullName>
    </recommendedName>
</protein>
<organism evidence="1">
    <name type="scientific">Darwinula stevensoni</name>
    <dbReference type="NCBI Taxonomy" id="69355"/>
    <lineage>
        <taxon>Eukaryota</taxon>
        <taxon>Metazoa</taxon>
        <taxon>Ecdysozoa</taxon>
        <taxon>Arthropoda</taxon>
        <taxon>Crustacea</taxon>
        <taxon>Oligostraca</taxon>
        <taxon>Ostracoda</taxon>
        <taxon>Podocopa</taxon>
        <taxon>Podocopida</taxon>
        <taxon>Darwinulocopina</taxon>
        <taxon>Darwinuloidea</taxon>
        <taxon>Darwinulidae</taxon>
        <taxon>Darwinula</taxon>
    </lineage>
</organism>
<dbReference type="Pfam" id="PF01019">
    <property type="entry name" value="G_glu_transpept"/>
    <property type="match status" value="1"/>
</dbReference>
<dbReference type="InterPro" id="IPR043137">
    <property type="entry name" value="GGT_ssub_C"/>
</dbReference>
<dbReference type="AlphaFoldDB" id="A0A7R8X6P2"/>
<dbReference type="EMBL" id="LR899721">
    <property type="protein sequence ID" value="CAD7242000.1"/>
    <property type="molecule type" value="Genomic_DNA"/>
</dbReference>
<gene>
    <name evidence="1" type="ORF">DSTB1V02_LOCUS1975</name>
</gene>
<evidence type="ECO:0008006" key="3">
    <source>
        <dbReference type="Google" id="ProtNLM"/>
    </source>
</evidence>
<proteinExistence type="predicted"/>
<dbReference type="EMBL" id="CAJPEV010000204">
    <property type="protein sequence ID" value="CAG0882313.1"/>
    <property type="molecule type" value="Genomic_DNA"/>
</dbReference>
<evidence type="ECO:0000313" key="1">
    <source>
        <dbReference type="EMBL" id="CAD7242000.1"/>
    </source>
</evidence>
<dbReference type="OrthoDB" id="2015213at2759"/>
<accession>A0A7R8X6P2</accession>
<evidence type="ECO:0000313" key="2">
    <source>
        <dbReference type="Proteomes" id="UP000677054"/>
    </source>
</evidence>
<dbReference type="InterPro" id="IPR043138">
    <property type="entry name" value="GGT_lsub"/>
</dbReference>
<dbReference type="PANTHER" id="PTHR43881">
    <property type="entry name" value="GAMMA-GLUTAMYLTRANSPEPTIDASE (AFU_ORTHOLOGUE AFUA_4G13580)"/>
    <property type="match status" value="1"/>
</dbReference>
<dbReference type="SUPFAM" id="SSF56235">
    <property type="entry name" value="N-terminal nucleophile aminohydrolases (Ntn hydrolases)"/>
    <property type="match status" value="1"/>
</dbReference>
<dbReference type="PANTHER" id="PTHR43881:SF1">
    <property type="entry name" value="GAMMA-GLUTAMYLTRANSPEPTIDASE (AFU_ORTHOLOGUE AFUA_4G13580)"/>
    <property type="match status" value="1"/>
</dbReference>
<dbReference type="Proteomes" id="UP000677054">
    <property type="component" value="Unassembled WGS sequence"/>
</dbReference>
<keyword evidence="2" id="KW-1185">Reference proteome</keyword>
<dbReference type="Gene3D" id="1.10.246.130">
    <property type="match status" value="1"/>
</dbReference>
<reference evidence="1" key="1">
    <citation type="submission" date="2020-11" db="EMBL/GenBank/DDBJ databases">
        <authorList>
            <person name="Tran Van P."/>
        </authorList>
    </citation>
    <scope>NUCLEOTIDE SEQUENCE</scope>
</reference>
<dbReference type="PRINTS" id="PR01210">
    <property type="entry name" value="GGTRANSPTASE"/>
</dbReference>
<sequence>MMDGYEGMEGDFEEHVRSRIASMMVPVSAPIAGVVCDHHLASQIGLDILKAGGNAIEAAVATFSALSVLQPWSCGLGGDIFCMFYESSSRQVHGINGSGRCPMSLTLEKLKDEGYNEENPLPQSHPFSVTVSLQALVEPSVKLARTGFKLTHYSSEQFRREMTKLIGTKHGFQLLLPANMKDGLVKNPGLAQTLEIFGTEGKHGFYEGEVEESIVGELALENQGEEVMTEEDLLCHITTWDHPIRCDYRKQIRVWEMPPNTHGLIVLLTLNILENYDIKQLCWSSPIYLHCLIEALRLSFADAFKYVCDPKFHAIPMETLLSKAYALQRWNLIHHGRAMEEVGTGAETETVVKLGADTTYVTAVDGEGNACSFIASNCSGVGSGIVPDGRGFSLQNRGLAFNLKEGHVNKLHPGKRPYHTIIPGMVTDLKTGDVIASFGIMGGPMQPQGHVQVLLNMVDFGMNPQRALNQPRLFVDVSCTGTKKPPVYLEEGFPSGTAETLRAMGHNIQGPVTGFQRRIFGRGHVAAKRALWNHRHESVDSDWYLGSDPRSDGIPKAF</sequence>